<dbReference type="InterPro" id="IPR033116">
    <property type="entry name" value="TRYPSIN_SER"/>
</dbReference>
<evidence type="ECO:0000256" key="5">
    <source>
        <dbReference type="RuleBase" id="RU363034"/>
    </source>
</evidence>
<evidence type="ECO:0000259" key="6">
    <source>
        <dbReference type="PROSITE" id="PS50240"/>
    </source>
</evidence>
<name>A0AAV8WPN0_9CUCU</name>
<protein>
    <recommendedName>
        <fullName evidence="6">Peptidase S1 domain-containing protein</fullName>
    </recommendedName>
</protein>
<keyword evidence="5" id="KW-0645">Protease</keyword>
<dbReference type="GO" id="GO:0004252">
    <property type="term" value="F:serine-type endopeptidase activity"/>
    <property type="evidence" value="ECO:0007669"/>
    <property type="project" value="InterPro"/>
</dbReference>
<sequence>YFFFIANLGNCEEIKDHRNWKLIPTKNCGKAKLSNRIVGGEVAALGQFPWISRLAYVSSSGKEIEFNCAGSLINELFVVTAAHCLKTRMRKRLRFIRLGENYLKEKVDCDDDGICAPLPQDIEVNKIIIHEKFNFFTFQNDIALISLKRKAKFNGFVQPICLPQESLLYKNFTLTGNVEVAGWGETESWDAWKSYYSSRLKYVALPIQDIEKCNRISNIKLLDESQYCVGEGGGKDSCTGDSGGPMMKIIALNAPPKYFLFGVVSQGTTICGQEPGIYTKLEEEANNLSDVNNYDSDDSFNDPNYNKDEEGCEKKTIENTVMKRVLMDIVMMRRIKRILMGL</sequence>
<proteinExistence type="inferred from homology"/>
<dbReference type="AlphaFoldDB" id="A0AAV8WPN0"/>
<accession>A0AAV8WPN0</accession>
<dbReference type="InterPro" id="IPR018114">
    <property type="entry name" value="TRYPSIN_HIS"/>
</dbReference>
<evidence type="ECO:0000256" key="4">
    <source>
        <dbReference type="ARBA" id="ARBA00024195"/>
    </source>
</evidence>
<dbReference type="SMART" id="SM00020">
    <property type="entry name" value="Tryp_SPc"/>
    <property type="match status" value="1"/>
</dbReference>
<keyword evidence="8" id="KW-1185">Reference proteome</keyword>
<dbReference type="InterPro" id="IPR009003">
    <property type="entry name" value="Peptidase_S1_PA"/>
</dbReference>
<keyword evidence="1" id="KW-0732">Signal</keyword>
<dbReference type="Pfam" id="PF00089">
    <property type="entry name" value="Trypsin"/>
    <property type="match status" value="1"/>
</dbReference>
<gene>
    <name evidence="7" type="ORF">NQ314_019012</name>
</gene>
<dbReference type="InterPro" id="IPR001254">
    <property type="entry name" value="Trypsin_dom"/>
</dbReference>
<dbReference type="SUPFAM" id="SSF50494">
    <property type="entry name" value="Trypsin-like serine proteases"/>
    <property type="match status" value="1"/>
</dbReference>
<keyword evidence="5" id="KW-0378">Hydrolase</keyword>
<dbReference type="PROSITE" id="PS00135">
    <property type="entry name" value="TRYPSIN_SER"/>
    <property type="match status" value="1"/>
</dbReference>
<evidence type="ECO:0000256" key="3">
    <source>
        <dbReference type="ARBA" id="ARBA00023180"/>
    </source>
</evidence>
<dbReference type="CDD" id="cd00190">
    <property type="entry name" value="Tryp_SPc"/>
    <property type="match status" value="1"/>
</dbReference>
<feature type="domain" description="Peptidase S1" evidence="6">
    <location>
        <begin position="37"/>
        <end position="294"/>
    </location>
</feature>
<dbReference type="GO" id="GO:0006508">
    <property type="term" value="P:proteolysis"/>
    <property type="evidence" value="ECO:0007669"/>
    <property type="project" value="UniProtKB-KW"/>
</dbReference>
<dbReference type="PROSITE" id="PS50240">
    <property type="entry name" value="TRYPSIN_DOM"/>
    <property type="match status" value="1"/>
</dbReference>
<dbReference type="PANTHER" id="PTHR24256">
    <property type="entry name" value="TRYPTASE-RELATED"/>
    <property type="match status" value="1"/>
</dbReference>
<reference evidence="7" key="1">
    <citation type="journal article" date="2023" name="Insect Mol. Biol.">
        <title>Genome sequencing provides insights into the evolution of gene families encoding plant cell wall-degrading enzymes in longhorned beetles.</title>
        <authorList>
            <person name="Shin N.R."/>
            <person name="Okamura Y."/>
            <person name="Kirsch R."/>
            <person name="Pauchet Y."/>
        </authorList>
    </citation>
    <scope>NUCLEOTIDE SEQUENCE</scope>
    <source>
        <strain evidence="7">RBIC_L_NR</strain>
    </source>
</reference>
<keyword evidence="3" id="KW-0325">Glycoprotein</keyword>
<dbReference type="PROSITE" id="PS00134">
    <property type="entry name" value="TRYPSIN_HIS"/>
    <property type="match status" value="1"/>
</dbReference>
<comment type="caution">
    <text evidence="7">The sequence shown here is derived from an EMBL/GenBank/DDBJ whole genome shotgun (WGS) entry which is preliminary data.</text>
</comment>
<dbReference type="InterPro" id="IPR001314">
    <property type="entry name" value="Peptidase_S1A"/>
</dbReference>
<comment type="similarity">
    <text evidence="4">Belongs to the peptidase S1 family. CLIP subfamily.</text>
</comment>
<evidence type="ECO:0000313" key="8">
    <source>
        <dbReference type="Proteomes" id="UP001162156"/>
    </source>
</evidence>
<evidence type="ECO:0000256" key="2">
    <source>
        <dbReference type="ARBA" id="ARBA00023157"/>
    </source>
</evidence>
<organism evidence="7 8">
    <name type="scientific">Rhamnusium bicolor</name>
    <dbReference type="NCBI Taxonomy" id="1586634"/>
    <lineage>
        <taxon>Eukaryota</taxon>
        <taxon>Metazoa</taxon>
        <taxon>Ecdysozoa</taxon>
        <taxon>Arthropoda</taxon>
        <taxon>Hexapoda</taxon>
        <taxon>Insecta</taxon>
        <taxon>Pterygota</taxon>
        <taxon>Neoptera</taxon>
        <taxon>Endopterygota</taxon>
        <taxon>Coleoptera</taxon>
        <taxon>Polyphaga</taxon>
        <taxon>Cucujiformia</taxon>
        <taxon>Chrysomeloidea</taxon>
        <taxon>Cerambycidae</taxon>
        <taxon>Lepturinae</taxon>
        <taxon>Rhagiini</taxon>
        <taxon>Rhamnusium</taxon>
    </lineage>
</organism>
<evidence type="ECO:0000313" key="7">
    <source>
        <dbReference type="EMBL" id="KAJ8928423.1"/>
    </source>
</evidence>
<dbReference type="InterPro" id="IPR051487">
    <property type="entry name" value="Ser/Thr_Proteases_Immune/Dev"/>
</dbReference>
<dbReference type="Gene3D" id="2.40.10.10">
    <property type="entry name" value="Trypsin-like serine proteases"/>
    <property type="match status" value="2"/>
</dbReference>
<dbReference type="FunFam" id="2.40.10.10:FF:000028">
    <property type="entry name" value="Serine protease easter"/>
    <property type="match status" value="1"/>
</dbReference>
<dbReference type="EMBL" id="JANEYF010005380">
    <property type="protein sequence ID" value="KAJ8928423.1"/>
    <property type="molecule type" value="Genomic_DNA"/>
</dbReference>
<evidence type="ECO:0000256" key="1">
    <source>
        <dbReference type="ARBA" id="ARBA00022729"/>
    </source>
</evidence>
<feature type="non-terminal residue" evidence="7">
    <location>
        <position position="1"/>
    </location>
</feature>
<dbReference type="InterPro" id="IPR043504">
    <property type="entry name" value="Peptidase_S1_PA_chymotrypsin"/>
</dbReference>
<dbReference type="Proteomes" id="UP001162156">
    <property type="component" value="Unassembled WGS sequence"/>
</dbReference>
<dbReference type="PRINTS" id="PR00722">
    <property type="entry name" value="CHYMOTRYPSIN"/>
</dbReference>
<keyword evidence="2" id="KW-1015">Disulfide bond</keyword>
<keyword evidence="5" id="KW-0720">Serine protease</keyword>